<gene>
    <name evidence="1" type="ORF">SAMN05444008_101334</name>
</gene>
<protein>
    <submittedName>
        <fullName evidence="1">Uncharacterized protein</fullName>
    </submittedName>
</protein>
<proteinExistence type="predicted"/>
<dbReference type="STRING" id="1302690.BUE76_01245"/>
<sequence length="227" mass="26191">MIKQLTLLFMTLSQAAHTNAQVPPELLAFGHHKQIPENLAKNILTALSFYPELRDTRIHFILKENIRGSVMQAQPVFHTLLRKRAHRRYRIHISEEFKLVNARQSITEIPDTVMIGWIGHELGHILDYEGRTNKGLMHFGYRYVLDPSFVKQAERVADTLAVARGMGRHIIATKRFILDHASLPQAYKDKIARLYLSPDVILEQVQQLEAKALKDDLPQRHQDGKEH</sequence>
<dbReference type="RefSeq" id="WP_245798260.1">
    <property type="nucleotide sequence ID" value="NZ_FQUO01000001.1"/>
</dbReference>
<keyword evidence="2" id="KW-1185">Reference proteome</keyword>
<name>A0A1M4T483_9BACT</name>
<dbReference type="Proteomes" id="UP000184368">
    <property type="component" value="Unassembled WGS sequence"/>
</dbReference>
<organism evidence="1 2">
    <name type="scientific">Cnuella takakiae</name>
    <dbReference type="NCBI Taxonomy" id="1302690"/>
    <lineage>
        <taxon>Bacteria</taxon>
        <taxon>Pseudomonadati</taxon>
        <taxon>Bacteroidota</taxon>
        <taxon>Chitinophagia</taxon>
        <taxon>Chitinophagales</taxon>
        <taxon>Chitinophagaceae</taxon>
        <taxon>Cnuella</taxon>
    </lineage>
</organism>
<accession>A0A1M4T483</accession>
<reference evidence="1 2" key="1">
    <citation type="submission" date="2016-11" db="EMBL/GenBank/DDBJ databases">
        <authorList>
            <person name="Jaros S."/>
            <person name="Januszkiewicz K."/>
            <person name="Wedrychowicz H."/>
        </authorList>
    </citation>
    <scope>NUCLEOTIDE SEQUENCE [LARGE SCALE GENOMIC DNA]</scope>
    <source>
        <strain evidence="1 2">DSM 26897</strain>
    </source>
</reference>
<dbReference type="EMBL" id="FQUO01000001">
    <property type="protein sequence ID" value="SHE39312.1"/>
    <property type="molecule type" value="Genomic_DNA"/>
</dbReference>
<evidence type="ECO:0000313" key="1">
    <source>
        <dbReference type="EMBL" id="SHE39312.1"/>
    </source>
</evidence>
<dbReference type="AlphaFoldDB" id="A0A1M4T483"/>
<evidence type="ECO:0000313" key="2">
    <source>
        <dbReference type="Proteomes" id="UP000184368"/>
    </source>
</evidence>